<keyword evidence="3" id="KW-1185">Reference proteome</keyword>
<protein>
    <submittedName>
        <fullName evidence="2">Uncharacterized protein</fullName>
    </submittedName>
</protein>
<sequence>MDNGAAVNSDIRHPQKAPRYWRLWGYGGKVWATSLSAERPARRCRYANALRKTHEVDVSTPANGHMVVTVSKGLHPIGLHRTQEEPSVTRQMDLATGTSTCIVSLPLDWQGSSGGPRRHGPVNQFTSSAPAPLQLGKLRTQHHWPEKLRRSDPRKPIS</sequence>
<dbReference type="EMBL" id="MU004184">
    <property type="protein sequence ID" value="KAF2499811.1"/>
    <property type="molecule type" value="Genomic_DNA"/>
</dbReference>
<feature type="region of interest" description="Disordered" evidence="1">
    <location>
        <begin position="109"/>
        <end position="158"/>
    </location>
</feature>
<evidence type="ECO:0000256" key="1">
    <source>
        <dbReference type="SAM" id="MobiDB-lite"/>
    </source>
</evidence>
<gene>
    <name evidence="2" type="ORF">BU16DRAFT_558106</name>
</gene>
<name>A0A6A6R5G3_9PEZI</name>
<organism evidence="2 3">
    <name type="scientific">Lophium mytilinum</name>
    <dbReference type="NCBI Taxonomy" id="390894"/>
    <lineage>
        <taxon>Eukaryota</taxon>
        <taxon>Fungi</taxon>
        <taxon>Dikarya</taxon>
        <taxon>Ascomycota</taxon>
        <taxon>Pezizomycotina</taxon>
        <taxon>Dothideomycetes</taxon>
        <taxon>Pleosporomycetidae</taxon>
        <taxon>Mytilinidiales</taxon>
        <taxon>Mytilinidiaceae</taxon>
        <taxon>Lophium</taxon>
    </lineage>
</organism>
<accession>A0A6A6R5G3</accession>
<dbReference type="Proteomes" id="UP000799750">
    <property type="component" value="Unassembled WGS sequence"/>
</dbReference>
<feature type="compositionally biased region" description="Basic and acidic residues" evidence="1">
    <location>
        <begin position="143"/>
        <end position="158"/>
    </location>
</feature>
<evidence type="ECO:0000313" key="2">
    <source>
        <dbReference type="EMBL" id="KAF2499811.1"/>
    </source>
</evidence>
<proteinExistence type="predicted"/>
<evidence type="ECO:0000313" key="3">
    <source>
        <dbReference type="Proteomes" id="UP000799750"/>
    </source>
</evidence>
<dbReference type="AlphaFoldDB" id="A0A6A6R5G3"/>
<reference evidence="2" key="1">
    <citation type="journal article" date="2020" name="Stud. Mycol.">
        <title>101 Dothideomycetes genomes: a test case for predicting lifestyles and emergence of pathogens.</title>
        <authorList>
            <person name="Haridas S."/>
            <person name="Albert R."/>
            <person name="Binder M."/>
            <person name="Bloem J."/>
            <person name="Labutti K."/>
            <person name="Salamov A."/>
            <person name="Andreopoulos B."/>
            <person name="Baker S."/>
            <person name="Barry K."/>
            <person name="Bills G."/>
            <person name="Bluhm B."/>
            <person name="Cannon C."/>
            <person name="Castanera R."/>
            <person name="Culley D."/>
            <person name="Daum C."/>
            <person name="Ezra D."/>
            <person name="Gonzalez J."/>
            <person name="Henrissat B."/>
            <person name="Kuo A."/>
            <person name="Liang C."/>
            <person name="Lipzen A."/>
            <person name="Lutzoni F."/>
            <person name="Magnuson J."/>
            <person name="Mondo S."/>
            <person name="Nolan M."/>
            <person name="Ohm R."/>
            <person name="Pangilinan J."/>
            <person name="Park H.-J."/>
            <person name="Ramirez L."/>
            <person name="Alfaro M."/>
            <person name="Sun H."/>
            <person name="Tritt A."/>
            <person name="Yoshinaga Y."/>
            <person name="Zwiers L.-H."/>
            <person name="Turgeon B."/>
            <person name="Goodwin S."/>
            <person name="Spatafora J."/>
            <person name="Crous P."/>
            <person name="Grigoriev I."/>
        </authorList>
    </citation>
    <scope>NUCLEOTIDE SEQUENCE</scope>
    <source>
        <strain evidence="2">CBS 269.34</strain>
    </source>
</reference>